<protein>
    <submittedName>
        <fullName evidence="8">Cell cycle control protein 50A-like protein</fullName>
    </submittedName>
</protein>
<feature type="transmembrane region" description="Helical" evidence="7">
    <location>
        <begin position="37"/>
        <end position="57"/>
    </location>
</feature>
<keyword evidence="4 7" id="KW-1133">Transmembrane helix</keyword>
<evidence type="ECO:0000256" key="5">
    <source>
        <dbReference type="ARBA" id="ARBA00023136"/>
    </source>
</evidence>
<feature type="transmembrane region" description="Helical" evidence="7">
    <location>
        <begin position="309"/>
        <end position="332"/>
    </location>
</feature>
<proteinExistence type="inferred from homology"/>
<keyword evidence="5 6" id="KW-0472">Membrane</keyword>
<organism evidence="8 9">
    <name type="scientific">Dinothrombium tinctorium</name>
    <dbReference type="NCBI Taxonomy" id="1965070"/>
    <lineage>
        <taxon>Eukaryota</taxon>
        <taxon>Metazoa</taxon>
        <taxon>Ecdysozoa</taxon>
        <taxon>Arthropoda</taxon>
        <taxon>Chelicerata</taxon>
        <taxon>Arachnida</taxon>
        <taxon>Acari</taxon>
        <taxon>Acariformes</taxon>
        <taxon>Trombidiformes</taxon>
        <taxon>Prostigmata</taxon>
        <taxon>Anystina</taxon>
        <taxon>Parasitengona</taxon>
        <taxon>Trombidioidea</taxon>
        <taxon>Trombidiidae</taxon>
        <taxon>Dinothrombium</taxon>
    </lineage>
</organism>
<name>A0A3S3PB10_9ACAR</name>
<dbReference type="Proteomes" id="UP000285301">
    <property type="component" value="Unassembled WGS sequence"/>
</dbReference>
<dbReference type="Pfam" id="PF03381">
    <property type="entry name" value="CDC50"/>
    <property type="match status" value="1"/>
</dbReference>
<reference evidence="8 9" key="1">
    <citation type="journal article" date="2018" name="Gigascience">
        <title>Genomes of trombidid mites reveal novel predicted allergens and laterally-transferred genes associated with secondary metabolism.</title>
        <authorList>
            <person name="Dong X."/>
            <person name="Chaisiri K."/>
            <person name="Xia D."/>
            <person name="Armstrong S.D."/>
            <person name="Fang Y."/>
            <person name="Donnelly M.J."/>
            <person name="Kadowaki T."/>
            <person name="McGarry J.W."/>
            <person name="Darby A.C."/>
            <person name="Makepeace B.L."/>
        </authorList>
    </citation>
    <scope>NUCLEOTIDE SEQUENCE [LARGE SCALE GENOMIC DNA]</scope>
    <source>
        <strain evidence="8">UoL-WK</strain>
    </source>
</reference>
<evidence type="ECO:0000256" key="1">
    <source>
        <dbReference type="ARBA" id="ARBA00004141"/>
    </source>
</evidence>
<evidence type="ECO:0000256" key="2">
    <source>
        <dbReference type="ARBA" id="ARBA00009457"/>
    </source>
</evidence>
<keyword evidence="9" id="KW-1185">Reference proteome</keyword>
<comment type="similarity">
    <text evidence="2 6">Belongs to the CDC50/LEM3 family.</text>
</comment>
<dbReference type="OrthoDB" id="340608at2759"/>
<comment type="subcellular location">
    <subcellularLocation>
        <location evidence="1">Membrane</location>
        <topology evidence="1">Multi-pass membrane protein</topology>
    </subcellularLocation>
</comment>
<dbReference type="GO" id="GO:0005794">
    <property type="term" value="C:Golgi apparatus"/>
    <property type="evidence" value="ECO:0007669"/>
    <property type="project" value="TreeGrafter"/>
</dbReference>
<keyword evidence="3 7" id="KW-0812">Transmembrane</keyword>
<evidence type="ECO:0000256" key="6">
    <source>
        <dbReference type="PIRNR" id="PIRNR015840"/>
    </source>
</evidence>
<evidence type="ECO:0000313" key="9">
    <source>
        <dbReference type="Proteomes" id="UP000285301"/>
    </source>
</evidence>
<dbReference type="EMBL" id="NCKU01002739">
    <property type="protein sequence ID" value="RWS08890.1"/>
    <property type="molecule type" value="Genomic_DNA"/>
</dbReference>
<dbReference type="PANTHER" id="PTHR10926">
    <property type="entry name" value="CELL CYCLE CONTROL PROTEIN 50"/>
    <property type="match status" value="1"/>
</dbReference>
<accession>A0A3S3PB10</accession>
<dbReference type="PIRSF" id="PIRSF015840">
    <property type="entry name" value="DUF284_TM_euk"/>
    <property type="match status" value="1"/>
</dbReference>
<evidence type="ECO:0000313" key="8">
    <source>
        <dbReference type="EMBL" id="RWS08890.1"/>
    </source>
</evidence>
<dbReference type="GO" id="GO:0005886">
    <property type="term" value="C:plasma membrane"/>
    <property type="evidence" value="ECO:0007669"/>
    <property type="project" value="TreeGrafter"/>
</dbReference>
<gene>
    <name evidence="8" type="ORF">B4U79_07655</name>
</gene>
<dbReference type="PANTHER" id="PTHR10926:SF0">
    <property type="entry name" value="CDC50, ISOFORM A"/>
    <property type="match status" value="1"/>
</dbReference>
<comment type="caution">
    <text evidence="8">The sequence shown here is derived from an EMBL/GenBank/DDBJ whole genome shotgun (WGS) entry which is preliminary data.</text>
</comment>
<dbReference type="InterPro" id="IPR005045">
    <property type="entry name" value="CDC50/LEM3_fam"/>
</dbReference>
<dbReference type="AlphaFoldDB" id="A0A3S3PB10"/>
<dbReference type="STRING" id="1965070.A0A3S3PB10"/>
<sequence>MNVINFEYNRKIINNKNSAFKQQKLPAWQPMLTVDTVLPFFILLGLLFIPIGSVLLVTSQKVQEIERNYTSCESRSHPNLNCDQVIKYNRNEPCICDFKFELRENFRKNVYFYYGLTNYFQNHRRYVKSRDDDQLHGDLSKAPSSDCLPFDRAIDPRTNKTMPIVPCGAIANSLFSDKFRLFYIEKNQSVEVKLSDEGISWPTDRYIKFRNPEDPDLWARFTRPPLWKEHMVNMKDRMRNEHFIVWMRTAALPNFKKLWASVNHSDIFLDGLPKGAYRLEITYAYSVTQFKGTKRFIISNTSWMGGKNAFLGISYIVTGVLCLLLAAFFFALNKKYKKSDSELIQLTIKTPYLPQK</sequence>
<evidence type="ECO:0000256" key="4">
    <source>
        <dbReference type="ARBA" id="ARBA00022989"/>
    </source>
</evidence>
<evidence type="ECO:0000256" key="7">
    <source>
        <dbReference type="SAM" id="Phobius"/>
    </source>
</evidence>
<evidence type="ECO:0000256" key="3">
    <source>
        <dbReference type="ARBA" id="ARBA00022692"/>
    </source>
</evidence>
<dbReference type="GO" id="GO:0005783">
    <property type="term" value="C:endoplasmic reticulum"/>
    <property type="evidence" value="ECO:0007669"/>
    <property type="project" value="TreeGrafter"/>
</dbReference>